<dbReference type="OMA" id="ESTITMV"/>
<dbReference type="STRING" id="59895.A0A103QXI1"/>
<dbReference type="EMBL" id="LEKV01007944">
    <property type="protein sequence ID" value="KVG57401.1"/>
    <property type="molecule type" value="Genomic_DNA"/>
</dbReference>
<keyword evidence="2" id="KW-1185">Reference proteome</keyword>
<name>A0A103QXI1_CYNCS</name>
<accession>A0A103QXI1</accession>
<sequence length="62" mass="6899">MKESTITMVGEGIFRNMVAALMTMKEIRKGSSTQSHFSLLALNLPDTELIQSFQFNAPIPII</sequence>
<protein>
    <submittedName>
        <fullName evidence="1">Uncharacterized protein</fullName>
    </submittedName>
</protein>
<proteinExistence type="predicted"/>
<dbReference type="AlphaFoldDB" id="A0A103QXI1"/>
<dbReference type="Proteomes" id="UP000243975">
    <property type="component" value="Unassembled WGS sequence"/>
</dbReference>
<gene>
    <name evidence="1" type="ORF">Ccrd_026346</name>
</gene>
<organism evidence="1 2">
    <name type="scientific">Cynara cardunculus var. scolymus</name>
    <name type="common">Globe artichoke</name>
    <name type="synonym">Cynara scolymus</name>
    <dbReference type="NCBI Taxonomy" id="59895"/>
    <lineage>
        <taxon>Eukaryota</taxon>
        <taxon>Viridiplantae</taxon>
        <taxon>Streptophyta</taxon>
        <taxon>Embryophyta</taxon>
        <taxon>Tracheophyta</taxon>
        <taxon>Spermatophyta</taxon>
        <taxon>Magnoliopsida</taxon>
        <taxon>eudicotyledons</taxon>
        <taxon>Gunneridae</taxon>
        <taxon>Pentapetalae</taxon>
        <taxon>asterids</taxon>
        <taxon>campanulids</taxon>
        <taxon>Asterales</taxon>
        <taxon>Asteraceae</taxon>
        <taxon>Carduoideae</taxon>
        <taxon>Cardueae</taxon>
        <taxon>Carduinae</taxon>
        <taxon>Cynara</taxon>
    </lineage>
</organism>
<dbReference type="Gramene" id="KVG57401">
    <property type="protein sequence ID" value="KVG57401"/>
    <property type="gene ID" value="Ccrd_026346"/>
</dbReference>
<evidence type="ECO:0000313" key="2">
    <source>
        <dbReference type="Proteomes" id="UP000243975"/>
    </source>
</evidence>
<evidence type="ECO:0000313" key="1">
    <source>
        <dbReference type="EMBL" id="KVG57401.1"/>
    </source>
</evidence>
<reference evidence="1 2" key="1">
    <citation type="journal article" date="2016" name="Sci. Rep.">
        <title>The genome sequence of the outbreeding globe artichoke constructed de novo incorporating a phase-aware low-pass sequencing strategy of F1 progeny.</title>
        <authorList>
            <person name="Scaglione D."/>
            <person name="Reyes-Chin-Wo S."/>
            <person name="Acquadro A."/>
            <person name="Froenicke L."/>
            <person name="Portis E."/>
            <person name="Beitel C."/>
            <person name="Tirone M."/>
            <person name="Mauro R."/>
            <person name="Lo Monaco A."/>
            <person name="Mauromicale G."/>
            <person name="Faccioli P."/>
            <person name="Cattivelli L."/>
            <person name="Rieseberg L."/>
            <person name="Michelmore R."/>
            <person name="Lanteri S."/>
        </authorList>
    </citation>
    <scope>NUCLEOTIDE SEQUENCE [LARGE SCALE GENOMIC DNA]</scope>
    <source>
        <strain evidence="1">2C</strain>
    </source>
</reference>
<comment type="caution">
    <text evidence="1">The sequence shown here is derived from an EMBL/GenBank/DDBJ whole genome shotgun (WGS) entry which is preliminary data.</text>
</comment>